<evidence type="ECO:0000256" key="5">
    <source>
        <dbReference type="ARBA" id="ARBA00022833"/>
    </source>
</evidence>
<accession>A0A182M7I6</accession>
<reference evidence="14" key="1">
    <citation type="submission" date="2013-09" db="EMBL/GenBank/DDBJ databases">
        <title>The Genome Sequence of Anopheles culicifacies species A.</title>
        <authorList>
            <consortium name="The Broad Institute Genomics Platform"/>
            <person name="Neafsey D.E."/>
            <person name="Besansky N."/>
            <person name="Howell P."/>
            <person name="Walton C."/>
            <person name="Young S.K."/>
            <person name="Zeng Q."/>
            <person name="Gargeya S."/>
            <person name="Fitzgerald M."/>
            <person name="Haas B."/>
            <person name="Abouelleil A."/>
            <person name="Allen A.W."/>
            <person name="Alvarado L."/>
            <person name="Arachchi H.M."/>
            <person name="Berlin A.M."/>
            <person name="Chapman S.B."/>
            <person name="Gainer-Dewar J."/>
            <person name="Goldberg J."/>
            <person name="Griggs A."/>
            <person name="Gujja S."/>
            <person name="Hansen M."/>
            <person name="Howarth C."/>
            <person name="Imamovic A."/>
            <person name="Ireland A."/>
            <person name="Larimer J."/>
            <person name="McCowan C."/>
            <person name="Murphy C."/>
            <person name="Pearson M."/>
            <person name="Poon T.W."/>
            <person name="Priest M."/>
            <person name="Roberts A."/>
            <person name="Saif S."/>
            <person name="Shea T."/>
            <person name="Sisk P."/>
            <person name="Sykes S."/>
            <person name="Wortman J."/>
            <person name="Nusbaum C."/>
            <person name="Birren B."/>
        </authorList>
    </citation>
    <scope>NUCLEOTIDE SEQUENCE [LARGE SCALE GENOMIC DNA]</scope>
    <source>
        <strain evidence="14">A-37</strain>
    </source>
</reference>
<evidence type="ECO:0000256" key="6">
    <source>
        <dbReference type="ARBA" id="ARBA00023015"/>
    </source>
</evidence>
<dbReference type="GO" id="GO:0005634">
    <property type="term" value="C:nucleus"/>
    <property type="evidence" value="ECO:0007669"/>
    <property type="project" value="UniProtKB-SubCell"/>
</dbReference>
<comment type="subcellular location">
    <subcellularLocation>
        <location evidence="1">Nucleus</location>
    </subcellularLocation>
</comment>
<feature type="compositionally biased region" description="Acidic residues" evidence="11">
    <location>
        <begin position="138"/>
        <end position="149"/>
    </location>
</feature>
<reference evidence="13" key="2">
    <citation type="submission" date="2020-05" db="UniProtKB">
        <authorList>
            <consortium name="EnsemblMetazoa"/>
        </authorList>
    </citation>
    <scope>IDENTIFICATION</scope>
    <source>
        <strain evidence="13">A-37</strain>
    </source>
</reference>
<proteinExistence type="predicted"/>
<evidence type="ECO:0000256" key="1">
    <source>
        <dbReference type="ARBA" id="ARBA00004123"/>
    </source>
</evidence>
<keyword evidence="3" id="KW-0677">Repeat</keyword>
<dbReference type="VEuPathDB" id="VectorBase:ACUA011424"/>
<feature type="domain" description="C2H2-type" evidence="12">
    <location>
        <begin position="234"/>
        <end position="261"/>
    </location>
</feature>
<dbReference type="EnsemblMetazoa" id="ACUA011424-RA">
    <property type="protein sequence ID" value="ACUA011424-PA"/>
    <property type="gene ID" value="ACUA011424"/>
</dbReference>
<evidence type="ECO:0000256" key="2">
    <source>
        <dbReference type="ARBA" id="ARBA00022723"/>
    </source>
</evidence>
<feature type="domain" description="C2H2-type" evidence="12">
    <location>
        <begin position="394"/>
        <end position="421"/>
    </location>
</feature>
<evidence type="ECO:0000256" key="3">
    <source>
        <dbReference type="ARBA" id="ARBA00022737"/>
    </source>
</evidence>
<evidence type="ECO:0000256" key="11">
    <source>
        <dbReference type="SAM" id="MobiDB-lite"/>
    </source>
</evidence>
<keyword evidence="5" id="KW-0862">Zinc</keyword>
<dbReference type="GO" id="GO:0000977">
    <property type="term" value="F:RNA polymerase II transcription regulatory region sequence-specific DNA binding"/>
    <property type="evidence" value="ECO:0007669"/>
    <property type="project" value="TreeGrafter"/>
</dbReference>
<keyword evidence="9" id="KW-0539">Nucleus</keyword>
<dbReference type="SUPFAM" id="SSF57667">
    <property type="entry name" value="beta-beta-alpha zinc fingers"/>
    <property type="match status" value="4"/>
</dbReference>
<evidence type="ECO:0000256" key="7">
    <source>
        <dbReference type="ARBA" id="ARBA00023125"/>
    </source>
</evidence>
<evidence type="ECO:0000259" key="12">
    <source>
        <dbReference type="PROSITE" id="PS50157"/>
    </source>
</evidence>
<dbReference type="GO" id="GO:0008270">
    <property type="term" value="F:zinc ion binding"/>
    <property type="evidence" value="ECO:0007669"/>
    <property type="project" value="UniProtKB-KW"/>
</dbReference>
<dbReference type="PROSITE" id="PS00028">
    <property type="entry name" value="ZINC_FINGER_C2H2_1"/>
    <property type="match status" value="7"/>
</dbReference>
<name>A0A182M7I6_9DIPT</name>
<dbReference type="FunFam" id="3.30.160.60:FF:001465">
    <property type="entry name" value="Zinc finger protein 560"/>
    <property type="match status" value="1"/>
</dbReference>
<evidence type="ECO:0000256" key="8">
    <source>
        <dbReference type="ARBA" id="ARBA00023163"/>
    </source>
</evidence>
<evidence type="ECO:0000256" key="9">
    <source>
        <dbReference type="ARBA" id="ARBA00023242"/>
    </source>
</evidence>
<dbReference type="SMART" id="SM00355">
    <property type="entry name" value="ZnF_C2H2"/>
    <property type="match status" value="9"/>
</dbReference>
<dbReference type="GO" id="GO:0000122">
    <property type="term" value="P:negative regulation of transcription by RNA polymerase II"/>
    <property type="evidence" value="ECO:0007669"/>
    <property type="project" value="UniProtKB-ARBA"/>
</dbReference>
<keyword evidence="2" id="KW-0479">Metal-binding</keyword>
<feature type="domain" description="C2H2-type" evidence="12">
    <location>
        <begin position="323"/>
        <end position="354"/>
    </location>
</feature>
<evidence type="ECO:0000313" key="14">
    <source>
        <dbReference type="Proteomes" id="UP000075883"/>
    </source>
</evidence>
<feature type="region of interest" description="Disordered" evidence="11">
    <location>
        <begin position="122"/>
        <end position="174"/>
    </location>
</feature>
<dbReference type="FunFam" id="3.30.160.60:FF:000064">
    <property type="entry name" value="Early growth response protein 3"/>
    <property type="match status" value="1"/>
</dbReference>
<keyword evidence="8" id="KW-0804">Transcription</keyword>
<dbReference type="EMBL" id="AXCM01005381">
    <property type="status" value="NOT_ANNOTATED_CDS"/>
    <property type="molecule type" value="Genomic_DNA"/>
</dbReference>
<keyword evidence="7" id="KW-0238">DNA-binding</keyword>
<dbReference type="Gene3D" id="3.30.160.60">
    <property type="entry name" value="Classic Zinc Finger"/>
    <property type="match status" value="7"/>
</dbReference>
<keyword evidence="6" id="KW-0805">Transcription regulation</keyword>
<evidence type="ECO:0000313" key="13">
    <source>
        <dbReference type="EnsemblMetazoa" id="ACUA011424-PA"/>
    </source>
</evidence>
<protein>
    <recommendedName>
        <fullName evidence="12">C2H2-type domain-containing protein</fullName>
    </recommendedName>
</protein>
<dbReference type="Pfam" id="PF00096">
    <property type="entry name" value="zf-C2H2"/>
    <property type="match status" value="5"/>
</dbReference>
<feature type="domain" description="C2H2-type" evidence="12">
    <location>
        <begin position="366"/>
        <end position="393"/>
    </location>
</feature>
<keyword evidence="4 10" id="KW-0863">Zinc-finger</keyword>
<dbReference type="InterPro" id="IPR036236">
    <property type="entry name" value="Znf_C2H2_sf"/>
</dbReference>
<keyword evidence="14" id="KW-1185">Reference proteome</keyword>
<dbReference type="PANTHER" id="PTHR24379">
    <property type="entry name" value="KRAB AND ZINC FINGER DOMAIN-CONTAINING"/>
    <property type="match status" value="1"/>
</dbReference>
<feature type="domain" description="C2H2-type" evidence="12">
    <location>
        <begin position="262"/>
        <end position="289"/>
    </location>
</feature>
<evidence type="ECO:0000256" key="4">
    <source>
        <dbReference type="ARBA" id="ARBA00022771"/>
    </source>
</evidence>
<feature type="domain" description="C2H2-type" evidence="12">
    <location>
        <begin position="206"/>
        <end position="233"/>
    </location>
</feature>
<dbReference type="Proteomes" id="UP000075883">
    <property type="component" value="Unassembled WGS sequence"/>
</dbReference>
<dbReference type="InterPro" id="IPR013087">
    <property type="entry name" value="Znf_C2H2_type"/>
</dbReference>
<evidence type="ECO:0000256" key="10">
    <source>
        <dbReference type="PROSITE-ProRule" id="PRU00042"/>
    </source>
</evidence>
<organism evidence="13 14">
    <name type="scientific">Anopheles culicifacies</name>
    <dbReference type="NCBI Taxonomy" id="139723"/>
    <lineage>
        <taxon>Eukaryota</taxon>
        <taxon>Metazoa</taxon>
        <taxon>Ecdysozoa</taxon>
        <taxon>Arthropoda</taxon>
        <taxon>Hexapoda</taxon>
        <taxon>Insecta</taxon>
        <taxon>Pterygota</taxon>
        <taxon>Neoptera</taxon>
        <taxon>Endopterygota</taxon>
        <taxon>Diptera</taxon>
        <taxon>Nematocera</taxon>
        <taxon>Culicoidea</taxon>
        <taxon>Culicidae</taxon>
        <taxon>Anophelinae</taxon>
        <taxon>Anopheles</taxon>
        <taxon>culicifacies species complex</taxon>
    </lineage>
</organism>
<dbReference type="GO" id="GO:0000981">
    <property type="term" value="F:DNA-binding transcription factor activity, RNA polymerase II-specific"/>
    <property type="evidence" value="ECO:0007669"/>
    <property type="project" value="TreeGrafter"/>
</dbReference>
<dbReference type="PROSITE" id="PS50157">
    <property type="entry name" value="ZINC_FINGER_C2H2_2"/>
    <property type="match status" value="7"/>
</dbReference>
<feature type="domain" description="C2H2-type" evidence="12">
    <location>
        <begin position="290"/>
        <end position="318"/>
    </location>
</feature>
<dbReference type="PANTHER" id="PTHR24379:SF121">
    <property type="entry name" value="C2H2-TYPE DOMAIN-CONTAINING PROTEIN"/>
    <property type="match status" value="1"/>
</dbReference>
<dbReference type="AlphaFoldDB" id="A0A182M7I6"/>
<sequence length="453" mass="51883">MVPLSTEVDVDGVAMNCGTMYGKFIGIQYDIATPAKERLLKLCLACLTQLNNCYLFQRQAIESAESIFATIRQSHEQLTVEYLTVQYLSSTKEQTKDHTVNCTEEEDVVESTNLDHSSVCASDDEVPSCGELTSPQGDAEDFTGDEELLSIEPATPENSEQRHINPTEPEASKSSCDECTRLVGNTVPFRNHFVQKHCLKTAGKLYQCNVCLGNFKSLRSCIRHTRIHQGSKRYACQFCPKSFHYSHHLQKHERVHSREKPYVCDKCPKAFASKERLSEHEKTHRTELRFDCELCSARFKTRSNLNKHSLTKHDRPVAKFQPFKCDRCDKVMLSQSAATYHRQHPCVTHRKADPTANKVARMSRRYHCELCDAQFSQKIELMRHTLIHEGIRPHRCEVCNRTFRQQGTLTTHMRTHTDEKPYKCGHCEALFRSAAARRSHCMRQHANDNSVAA</sequence>
<dbReference type="STRING" id="139723.A0A182M7I6"/>